<organism evidence="3 4">
    <name type="scientific">Jatrophihabitans endophyticus</name>
    <dbReference type="NCBI Taxonomy" id="1206085"/>
    <lineage>
        <taxon>Bacteria</taxon>
        <taxon>Bacillati</taxon>
        <taxon>Actinomycetota</taxon>
        <taxon>Actinomycetes</taxon>
        <taxon>Jatrophihabitantales</taxon>
        <taxon>Jatrophihabitantaceae</taxon>
        <taxon>Jatrophihabitans</taxon>
    </lineage>
</organism>
<evidence type="ECO:0000256" key="1">
    <source>
        <dbReference type="SAM" id="MobiDB-lite"/>
    </source>
</evidence>
<evidence type="ECO:0000313" key="4">
    <source>
        <dbReference type="Proteomes" id="UP000186132"/>
    </source>
</evidence>
<dbReference type="RefSeq" id="WP_073392344.1">
    <property type="nucleotide sequence ID" value="NZ_FQVU01000007.1"/>
</dbReference>
<proteinExistence type="predicted"/>
<evidence type="ECO:0000256" key="2">
    <source>
        <dbReference type="SAM" id="SignalP"/>
    </source>
</evidence>
<accession>A0A1M5U7Y0</accession>
<feature type="signal peptide" evidence="2">
    <location>
        <begin position="1"/>
        <end position="28"/>
    </location>
</feature>
<name>A0A1M5U7Y0_9ACTN</name>
<feature type="compositionally biased region" description="Low complexity" evidence="1">
    <location>
        <begin position="37"/>
        <end position="82"/>
    </location>
</feature>
<dbReference type="Proteomes" id="UP000186132">
    <property type="component" value="Unassembled WGS sequence"/>
</dbReference>
<dbReference type="EMBL" id="FQVU01000007">
    <property type="protein sequence ID" value="SHH59074.1"/>
    <property type="molecule type" value="Genomic_DNA"/>
</dbReference>
<feature type="chain" id="PRO_5038828664" description="Lipoprotein" evidence="2">
    <location>
        <begin position="29"/>
        <end position="211"/>
    </location>
</feature>
<protein>
    <recommendedName>
        <fullName evidence="5">Lipoprotein</fullName>
    </recommendedName>
</protein>
<keyword evidence="2" id="KW-0732">Signal</keyword>
<keyword evidence="4" id="KW-1185">Reference proteome</keyword>
<feature type="region of interest" description="Disordered" evidence="1">
    <location>
        <begin position="33"/>
        <end position="97"/>
    </location>
</feature>
<evidence type="ECO:0000313" key="3">
    <source>
        <dbReference type="EMBL" id="SHH59074.1"/>
    </source>
</evidence>
<dbReference type="PROSITE" id="PS51257">
    <property type="entry name" value="PROKAR_LIPOPROTEIN"/>
    <property type="match status" value="1"/>
</dbReference>
<sequence length="211" mass="21184">MPTTTRTGPRLPFGIAASVAAVAVFVAACDGGSGKDAATTTPASAGSSVVSESPASSSSTPGRTTAPPRSSASGTGGASSPTTTPPTPLATGSWDKTYHPLPAGATVPRGSALRFLQMKYDVINGGWNLRGAFRHPGRGAGPIIYFALASASGRAGAATPFRLTTTDNLQVFLVGVRSPRPRSVVVFGATRDGGQGSRLLTVRIPGSAFAN</sequence>
<evidence type="ECO:0008006" key="5">
    <source>
        <dbReference type="Google" id="ProtNLM"/>
    </source>
</evidence>
<gene>
    <name evidence="3" type="ORF">SAMN05443575_4163</name>
</gene>
<reference evidence="3 4" key="1">
    <citation type="submission" date="2016-11" db="EMBL/GenBank/DDBJ databases">
        <authorList>
            <person name="Jaros S."/>
            <person name="Januszkiewicz K."/>
            <person name="Wedrychowicz H."/>
        </authorList>
    </citation>
    <scope>NUCLEOTIDE SEQUENCE [LARGE SCALE GENOMIC DNA]</scope>
    <source>
        <strain evidence="3 4">DSM 45627</strain>
    </source>
</reference>
<dbReference type="AlphaFoldDB" id="A0A1M5U7Y0"/>